<evidence type="ECO:0000256" key="5">
    <source>
        <dbReference type="SAM" id="SignalP"/>
    </source>
</evidence>
<evidence type="ECO:0000256" key="1">
    <source>
        <dbReference type="ARBA" id="ARBA00008725"/>
    </source>
</evidence>
<dbReference type="Proteomes" id="UP000014387">
    <property type="component" value="Unassembled WGS sequence"/>
</dbReference>
<evidence type="ECO:0000256" key="3">
    <source>
        <dbReference type="ARBA" id="ARBA00022592"/>
    </source>
</evidence>
<dbReference type="OrthoDB" id="9801510at2"/>
<keyword evidence="8" id="KW-1185">Reference proteome</keyword>
<feature type="domain" description="PBP" evidence="6">
    <location>
        <begin position="42"/>
        <end position="338"/>
    </location>
</feature>
<evidence type="ECO:0000313" key="8">
    <source>
        <dbReference type="Proteomes" id="UP000014387"/>
    </source>
</evidence>
<dbReference type="Pfam" id="PF12849">
    <property type="entry name" value="PBP_like_2"/>
    <property type="match status" value="1"/>
</dbReference>
<dbReference type="GO" id="GO:0042301">
    <property type="term" value="F:phosphate ion binding"/>
    <property type="evidence" value="ECO:0007669"/>
    <property type="project" value="InterPro"/>
</dbReference>
<evidence type="ECO:0000256" key="4">
    <source>
        <dbReference type="PIRNR" id="PIRNR002756"/>
    </source>
</evidence>
<keyword evidence="3 4" id="KW-0592">Phosphate transport</keyword>
<dbReference type="RefSeq" id="WP_016444260.1">
    <property type="nucleotide sequence ID" value="NZ_KE150266.1"/>
</dbReference>
<protein>
    <recommendedName>
        <fullName evidence="4">Phosphate-binding protein</fullName>
    </recommendedName>
</protein>
<reference evidence="7 8" key="1">
    <citation type="submission" date="2013-05" db="EMBL/GenBank/DDBJ databases">
        <title>The Genome Sequence of Actinomyces europaeus ACS-120-V-COL10B.</title>
        <authorList>
            <consortium name="The Broad Institute Genomics Platform"/>
            <person name="Earl A."/>
            <person name="Ward D."/>
            <person name="Feldgarden M."/>
            <person name="Gevers D."/>
            <person name="Saerens B."/>
            <person name="Vaneechoutte M."/>
            <person name="Walker B."/>
            <person name="Young S."/>
            <person name="Zeng Q."/>
            <person name="Gargeya S."/>
            <person name="Fitzgerald M."/>
            <person name="Haas B."/>
            <person name="Abouelleil A."/>
            <person name="Allen A.W."/>
            <person name="Alvarado L."/>
            <person name="Arachchi H.M."/>
            <person name="Berlin A.M."/>
            <person name="Chapman S.B."/>
            <person name="Gainer-Dewar J."/>
            <person name="Goldberg J."/>
            <person name="Griggs A."/>
            <person name="Gujja S."/>
            <person name="Hansen M."/>
            <person name="Howarth C."/>
            <person name="Imamovic A."/>
            <person name="Ireland A."/>
            <person name="Larimer J."/>
            <person name="McCowan C."/>
            <person name="Murphy C."/>
            <person name="Pearson M."/>
            <person name="Poon T.W."/>
            <person name="Priest M."/>
            <person name="Roberts A."/>
            <person name="Saif S."/>
            <person name="Shea T."/>
            <person name="Sisk P."/>
            <person name="Sykes S."/>
            <person name="Wortman J."/>
            <person name="Nusbaum C."/>
            <person name="Birren B."/>
        </authorList>
    </citation>
    <scope>NUCLEOTIDE SEQUENCE [LARGE SCALE GENOMIC DNA]</scope>
    <source>
        <strain evidence="7 8">ACS-120-V-Col10b</strain>
    </source>
</reference>
<evidence type="ECO:0000313" key="7">
    <source>
        <dbReference type="EMBL" id="EPD31149.1"/>
    </source>
</evidence>
<dbReference type="PANTHER" id="PTHR42996">
    <property type="entry name" value="PHOSPHATE-BINDING PROTEIN PSTS"/>
    <property type="match status" value="1"/>
</dbReference>
<dbReference type="GO" id="GO:0043190">
    <property type="term" value="C:ATP-binding cassette (ABC) transporter complex"/>
    <property type="evidence" value="ECO:0007669"/>
    <property type="project" value="InterPro"/>
</dbReference>
<comment type="similarity">
    <text evidence="1 4">Belongs to the PstS family.</text>
</comment>
<accession>A0A9W5REV7</accession>
<dbReference type="PANTHER" id="PTHR42996:SF1">
    <property type="entry name" value="PHOSPHATE-BINDING PROTEIN PSTS"/>
    <property type="match status" value="1"/>
</dbReference>
<dbReference type="PROSITE" id="PS51257">
    <property type="entry name" value="PROKAR_LIPOPROTEIN"/>
    <property type="match status" value="1"/>
</dbReference>
<dbReference type="SUPFAM" id="SSF53850">
    <property type="entry name" value="Periplasmic binding protein-like II"/>
    <property type="match status" value="1"/>
</dbReference>
<name>A0A9W5REV7_9ACTO</name>
<dbReference type="CDD" id="cd13565">
    <property type="entry name" value="PBP2_PstS"/>
    <property type="match status" value="1"/>
</dbReference>
<dbReference type="InterPro" id="IPR050962">
    <property type="entry name" value="Phosphate-bind_PstS"/>
</dbReference>
<gene>
    <name evidence="7" type="ORF">HMPREF9238_00909</name>
</gene>
<dbReference type="InterPro" id="IPR005673">
    <property type="entry name" value="ABC_phos-bd_PstS"/>
</dbReference>
<dbReference type="PIRSF" id="PIRSF002756">
    <property type="entry name" value="PstS"/>
    <property type="match status" value="1"/>
</dbReference>
<dbReference type="InterPro" id="IPR024370">
    <property type="entry name" value="PBP_domain"/>
</dbReference>
<organism evidence="7 8">
    <name type="scientific">Gleimia europaea ACS-120-V-Col10b</name>
    <dbReference type="NCBI Taxonomy" id="883069"/>
    <lineage>
        <taxon>Bacteria</taxon>
        <taxon>Bacillati</taxon>
        <taxon>Actinomycetota</taxon>
        <taxon>Actinomycetes</taxon>
        <taxon>Actinomycetales</taxon>
        <taxon>Actinomycetaceae</taxon>
        <taxon>Gleimia</taxon>
    </lineage>
</organism>
<keyword evidence="2 4" id="KW-0813">Transport</keyword>
<dbReference type="AlphaFoldDB" id="A0A9W5REV7"/>
<feature type="signal peptide" evidence="5">
    <location>
        <begin position="1"/>
        <end position="22"/>
    </location>
</feature>
<feature type="chain" id="PRO_5040963966" description="Phosphate-binding protein" evidence="5">
    <location>
        <begin position="23"/>
        <end position="371"/>
    </location>
</feature>
<proteinExistence type="inferred from homology"/>
<dbReference type="Gene3D" id="3.40.190.10">
    <property type="entry name" value="Periplasmic binding protein-like II"/>
    <property type="match status" value="2"/>
</dbReference>
<dbReference type="EMBL" id="AGWN01000001">
    <property type="protein sequence ID" value="EPD31149.1"/>
    <property type="molecule type" value="Genomic_DNA"/>
</dbReference>
<evidence type="ECO:0000259" key="6">
    <source>
        <dbReference type="Pfam" id="PF12849"/>
    </source>
</evidence>
<evidence type="ECO:0000256" key="2">
    <source>
        <dbReference type="ARBA" id="ARBA00022448"/>
    </source>
</evidence>
<dbReference type="NCBIfam" id="TIGR00975">
    <property type="entry name" value="3a0107s03"/>
    <property type="match status" value="1"/>
</dbReference>
<sequence>MNLRLSRVALAFGAGTIAFGLAACGSDNPVAQNEGETSTGTAEDAMLSGSIAGAGASSQEAAMNAWIAKYQSQRQDVTVSYDPVGSGAGITQFVGKQVVWAGSDSVLKDDEVTAAKDRCGSDALNLPVYISPVAVIFNLDGIDTLNMDAETIAKVFSGEITKWNDEAIASQNPDVELPDVAITPVHRADESGTTQNFTDYLSKAAPDAWPHKAGKAWPISGGESGDKTSGLVQAVTAGTGTIGYADASQAGSLGTIALKAGDGYVKFSNEAAAAAVDSAERVDSGVQGDLGLTINRTPEDPKAYPLVLVSYSIVCSTYEDQETVDLVKDFIGFQASAEGQAAASEAAGSAPLSTSMQSEIKSSLDMIQVAK</sequence>
<dbReference type="GO" id="GO:0035435">
    <property type="term" value="P:phosphate ion transmembrane transport"/>
    <property type="evidence" value="ECO:0007669"/>
    <property type="project" value="InterPro"/>
</dbReference>
<comment type="caution">
    <text evidence="7">The sequence shown here is derived from an EMBL/GenBank/DDBJ whole genome shotgun (WGS) entry which is preliminary data.</text>
</comment>
<keyword evidence="5" id="KW-0732">Signal</keyword>